<dbReference type="AlphaFoldDB" id="A0A9J7IMP2"/>
<dbReference type="KEGG" id="sliu:111349679"/>
<accession>A0A9J7IMP2</accession>
<name>A0A9J7IMP2_SPOLT</name>
<evidence type="ECO:0000256" key="1">
    <source>
        <dbReference type="ARBA" id="ARBA00009973"/>
    </source>
</evidence>
<organism evidence="2 3">
    <name type="scientific">Spodoptera litura</name>
    <name type="common">Asian cotton leafworm</name>
    <dbReference type="NCBI Taxonomy" id="69820"/>
    <lineage>
        <taxon>Eukaryota</taxon>
        <taxon>Metazoa</taxon>
        <taxon>Ecdysozoa</taxon>
        <taxon>Arthropoda</taxon>
        <taxon>Hexapoda</taxon>
        <taxon>Insecta</taxon>
        <taxon>Pterygota</taxon>
        <taxon>Neoptera</taxon>
        <taxon>Endopterygota</taxon>
        <taxon>Lepidoptera</taxon>
        <taxon>Glossata</taxon>
        <taxon>Ditrysia</taxon>
        <taxon>Noctuoidea</taxon>
        <taxon>Noctuidae</taxon>
        <taxon>Amphipyrinae</taxon>
        <taxon>Spodoptera</taxon>
    </lineage>
</organism>
<dbReference type="OrthoDB" id="10003460at2759"/>
<keyword evidence="2" id="KW-1185">Reference proteome</keyword>
<protein>
    <submittedName>
        <fullName evidence="3">Uncharacterized protein LOC111349679</fullName>
    </submittedName>
</protein>
<evidence type="ECO:0000313" key="2">
    <source>
        <dbReference type="Proteomes" id="UP000301870"/>
    </source>
</evidence>
<dbReference type="GeneID" id="111349679"/>
<dbReference type="RefSeq" id="XP_022816650.1">
    <property type="nucleotide sequence ID" value="XM_022960882.1"/>
</dbReference>
<evidence type="ECO:0000313" key="3">
    <source>
        <dbReference type="RefSeq" id="XP_022816650.1"/>
    </source>
</evidence>
<gene>
    <name evidence="3" type="primary">LOC111349679</name>
</gene>
<sequence>MSFLYVVIYYGPCETFGIHIHKPQIVYGIRDDLQNKGYRVKLVPVKWANYCMLEICGHEVFRCNLKNLKFNTCVKRDVIAQRAIEAVLVCSSMLRRARAYLWFWSLIDHQLFRRSKFGPQDYFLTNADHGRPFASPRDCVKCCGMFIEGELECTECRALKDRKCNFPDCRCTK</sequence>
<reference evidence="3" key="1">
    <citation type="submission" date="2025-08" db="UniProtKB">
        <authorList>
            <consortium name="RefSeq"/>
        </authorList>
    </citation>
    <scope>IDENTIFICATION</scope>
    <source>
        <strain evidence="3">Ishihara</strain>
        <tissue evidence="3">Whole body</tissue>
    </source>
</reference>
<dbReference type="InterPro" id="IPR027885">
    <property type="entry name" value="UPF0728"/>
</dbReference>
<proteinExistence type="inferred from homology"/>
<dbReference type="Pfam" id="PF15092">
    <property type="entry name" value="UPF0728"/>
    <property type="match status" value="1"/>
</dbReference>
<comment type="similarity">
    <text evidence="1">Belongs to the UPF0728 family.</text>
</comment>
<dbReference type="Proteomes" id="UP000301870">
    <property type="component" value="Chromosome 9"/>
</dbReference>